<keyword evidence="2" id="KW-1185">Reference proteome</keyword>
<evidence type="ECO:0000313" key="2">
    <source>
        <dbReference type="Proteomes" id="UP000604273"/>
    </source>
</evidence>
<name>A0A8H4T8D7_9HYPO</name>
<accession>A0A8H4T8D7</accession>
<dbReference type="InterPro" id="IPR052741">
    <property type="entry name" value="Mitochondrial_HTD2"/>
</dbReference>
<dbReference type="AlphaFoldDB" id="A0A8H4T8D7"/>
<dbReference type="GO" id="GO:0005739">
    <property type="term" value="C:mitochondrion"/>
    <property type="evidence" value="ECO:0007669"/>
    <property type="project" value="TreeGrafter"/>
</dbReference>
<sequence length="136" mass="15126">MFPRTFASSQSRPILKNSLISVSKRLSHGSRDRSIGQEAASMMTRNFKDRRFIRRQILHANQVQKLALTLHRPVLSGVDIQVRVPPGGTSLPPGYHLVYFTKGGLKSELGADGTDTSFVSPFPFTRRIWAGGKTEC</sequence>
<organism evidence="1 2">
    <name type="scientific">Fusarium gaditjirri</name>
    <dbReference type="NCBI Taxonomy" id="282569"/>
    <lineage>
        <taxon>Eukaryota</taxon>
        <taxon>Fungi</taxon>
        <taxon>Dikarya</taxon>
        <taxon>Ascomycota</taxon>
        <taxon>Pezizomycotina</taxon>
        <taxon>Sordariomycetes</taxon>
        <taxon>Hypocreomycetidae</taxon>
        <taxon>Hypocreales</taxon>
        <taxon>Nectriaceae</taxon>
        <taxon>Fusarium</taxon>
        <taxon>Fusarium nisikadoi species complex</taxon>
    </lineage>
</organism>
<protein>
    <submittedName>
        <fullName evidence="1">Uncharacterized protein</fullName>
    </submittedName>
</protein>
<reference evidence="1" key="1">
    <citation type="journal article" date="2020" name="BMC Genomics">
        <title>Correction to: Identification and distribution of gene clusters required for synthesis of sphingolipid metabolism inhibitors in diverse species of the filamentous fungus Fusarium.</title>
        <authorList>
            <person name="Kim H.S."/>
            <person name="Lohmar J.M."/>
            <person name="Busman M."/>
            <person name="Brown D.W."/>
            <person name="Naumann T.A."/>
            <person name="Divon H.H."/>
            <person name="Lysoe E."/>
            <person name="Uhlig S."/>
            <person name="Proctor R.H."/>
        </authorList>
    </citation>
    <scope>NUCLEOTIDE SEQUENCE</scope>
    <source>
        <strain evidence="1">NRRL 45417</strain>
    </source>
</reference>
<reference evidence="1" key="2">
    <citation type="submission" date="2020-05" db="EMBL/GenBank/DDBJ databases">
        <authorList>
            <person name="Kim H.-S."/>
            <person name="Proctor R.H."/>
            <person name="Brown D.W."/>
        </authorList>
    </citation>
    <scope>NUCLEOTIDE SEQUENCE</scope>
    <source>
        <strain evidence="1">NRRL 45417</strain>
    </source>
</reference>
<dbReference type="GO" id="GO:0019171">
    <property type="term" value="F:(3R)-hydroxyacyl-[acyl-carrier-protein] dehydratase activity"/>
    <property type="evidence" value="ECO:0007669"/>
    <property type="project" value="TreeGrafter"/>
</dbReference>
<dbReference type="PANTHER" id="PTHR28152:SF2">
    <property type="entry name" value="N-TERMINAL OF MAOC-LIKE DEHYDRATASE DOMAIN-CONTAINING PROTEIN"/>
    <property type="match status" value="1"/>
</dbReference>
<gene>
    <name evidence="1" type="ORF">FGADI_6123</name>
</gene>
<proteinExistence type="predicted"/>
<comment type="caution">
    <text evidence="1">The sequence shown here is derived from an EMBL/GenBank/DDBJ whole genome shotgun (WGS) entry which is preliminary data.</text>
</comment>
<dbReference type="PANTHER" id="PTHR28152">
    <property type="entry name" value="HYDROXYACYL-THIOESTER DEHYDRATASE TYPE 2, MITOCHONDRIAL"/>
    <property type="match status" value="1"/>
</dbReference>
<dbReference type="EMBL" id="JABFAI010000139">
    <property type="protein sequence ID" value="KAF4953257.1"/>
    <property type="molecule type" value="Genomic_DNA"/>
</dbReference>
<dbReference type="Proteomes" id="UP000604273">
    <property type="component" value="Unassembled WGS sequence"/>
</dbReference>
<evidence type="ECO:0000313" key="1">
    <source>
        <dbReference type="EMBL" id="KAF4953257.1"/>
    </source>
</evidence>
<dbReference type="OrthoDB" id="3257538at2759"/>